<dbReference type="SUPFAM" id="SSF47384">
    <property type="entry name" value="Homodimeric domain of signal transducing histidine kinase"/>
    <property type="match status" value="1"/>
</dbReference>
<feature type="domain" description="PAS" evidence="14">
    <location>
        <begin position="164"/>
        <end position="209"/>
    </location>
</feature>
<evidence type="ECO:0000256" key="7">
    <source>
        <dbReference type="ARBA" id="ARBA00022741"/>
    </source>
</evidence>
<evidence type="ECO:0000259" key="14">
    <source>
        <dbReference type="PROSITE" id="PS50112"/>
    </source>
</evidence>
<evidence type="ECO:0000256" key="1">
    <source>
        <dbReference type="ARBA" id="ARBA00000085"/>
    </source>
</evidence>
<keyword evidence="9" id="KW-0067">ATP-binding</keyword>
<dbReference type="Pfam" id="PF02518">
    <property type="entry name" value="HATPase_c"/>
    <property type="match status" value="1"/>
</dbReference>
<name>A0AAU9F2D0_9BACT</name>
<dbReference type="GO" id="GO:0016020">
    <property type="term" value="C:membrane"/>
    <property type="evidence" value="ECO:0007669"/>
    <property type="project" value="UniProtKB-SubCell"/>
</dbReference>
<evidence type="ECO:0000256" key="3">
    <source>
        <dbReference type="ARBA" id="ARBA00012438"/>
    </source>
</evidence>
<dbReference type="EC" id="2.7.13.3" evidence="3"/>
<feature type="domain" description="PAS" evidence="14">
    <location>
        <begin position="304"/>
        <end position="349"/>
    </location>
</feature>
<dbReference type="PANTHER" id="PTHR42878">
    <property type="entry name" value="TWO-COMPONENT HISTIDINE KINASE"/>
    <property type="match status" value="1"/>
</dbReference>
<dbReference type="GO" id="GO:0000155">
    <property type="term" value="F:phosphorelay sensor kinase activity"/>
    <property type="evidence" value="ECO:0007669"/>
    <property type="project" value="InterPro"/>
</dbReference>
<dbReference type="InterPro" id="IPR003594">
    <property type="entry name" value="HATPase_dom"/>
</dbReference>
<gene>
    <name evidence="16" type="ORF">FAK_35490</name>
</gene>
<feature type="domain" description="PAC" evidence="15">
    <location>
        <begin position="251"/>
        <end position="303"/>
    </location>
</feature>
<dbReference type="PROSITE" id="PS50112">
    <property type="entry name" value="PAS"/>
    <property type="match status" value="3"/>
</dbReference>
<dbReference type="PROSITE" id="PS50113">
    <property type="entry name" value="PAC"/>
    <property type="match status" value="3"/>
</dbReference>
<reference evidence="17" key="1">
    <citation type="journal article" date="2023" name="Arch. Microbiol.">
        <title>Desulfoferula mesophilus gen. nov. sp. nov., a mesophilic sulfate-reducing bacterium isolated from a brackish lake sediment.</title>
        <authorList>
            <person name="Watanabe T."/>
            <person name="Yabe T."/>
            <person name="Tsuji J.M."/>
            <person name="Fukui M."/>
        </authorList>
    </citation>
    <scope>NUCLEOTIDE SEQUENCE [LARGE SCALE GENOMIC DNA]</scope>
    <source>
        <strain evidence="17">12FAK</strain>
    </source>
</reference>
<evidence type="ECO:0000256" key="11">
    <source>
        <dbReference type="ARBA" id="ARBA00023012"/>
    </source>
</evidence>
<evidence type="ECO:0000259" key="13">
    <source>
        <dbReference type="PROSITE" id="PS50109"/>
    </source>
</evidence>
<feature type="domain" description="Histidine kinase" evidence="13">
    <location>
        <begin position="433"/>
        <end position="650"/>
    </location>
</feature>
<keyword evidence="4" id="KW-0597">Phosphoprotein</keyword>
<dbReference type="AlphaFoldDB" id="A0AAU9F2D0"/>
<dbReference type="InterPro" id="IPR000700">
    <property type="entry name" value="PAS-assoc_C"/>
</dbReference>
<evidence type="ECO:0000259" key="15">
    <source>
        <dbReference type="PROSITE" id="PS50113"/>
    </source>
</evidence>
<dbReference type="InterPro" id="IPR000014">
    <property type="entry name" value="PAS"/>
</dbReference>
<dbReference type="Gene3D" id="1.10.287.130">
    <property type="match status" value="1"/>
</dbReference>
<dbReference type="SMART" id="SM00091">
    <property type="entry name" value="PAS"/>
    <property type="match status" value="3"/>
</dbReference>
<dbReference type="SUPFAM" id="SSF55785">
    <property type="entry name" value="PYP-like sensor domain (PAS domain)"/>
    <property type="match status" value="3"/>
</dbReference>
<dbReference type="Pfam" id="PF13426">
    <property type="entry name" value="PAS_9"/>
    <property type="match status" value="2"/>
</dbReference>
<comment type="subcellular location">
    <subcellularLocation>
        <location evidence="2">Membrane</location>
        <topology evidence="2">Multi-pass membrane protein</topology>
    </subcellularLocation>
</comment>
<dbReference type="Pfam" id="PF00512">
    <property type="entry name" value="HisKA"/>
    <property type="match status" value="1"/>
</dbReference>
<evidence type="ECO:0000256" key="5">
    <source>
        <dbReference type="ARBA" id="ARBA00022679"/>
    </source>
</evidence>
<keyword evidence="7" id="KW-0547">Nucleotide-binding</keyword>
<dbReference type="SMART" id="SM00388">
    <property type="entry name" value="HisKA"/>
    <property type="match status" value="1"/>
</dbReference>
<dbReference type="PANTHER" id="PTHR42878:SF7">
    <property type="entry name" value="SENSOR HISTIDINE KINASE GLRK"/>
    <property type="match status" value="1"/>
</dbReference>
<protein>
    <recommendedName>
        <fullName evidence="3">histidine kinase</fullName>
        <ecNumber evidence="3">2.7.13.3</ecNumber>
    </recommendedName>
</protein>
<proteinExistence type="predicted"/>
<keyword evidence="5" id="KW-0808">Transferase</keyword>
<evidence type="ECO:0000256" key="6">
    <source>
        <dbReference type="ARBA" id="ARBA00022692"/>
    </source>
</evidence>
<dbReference type="SMART" id="SM00387">
    <property type="entry name" value="HATPase_c"/>
    <property type="match status" value="1"/>
</dbReference>
<dbReference type="CDD" id="cd00075">
    <property type="entry name" value="HATPase"/>
    <property type="match status" value="1"/>
</dbReference>
<keyword evidence="6" id="KW-0812">Transmembrane</keyword>
<feature type="domain" description="PAC" evidence="15">
    <location>
        <begin position="377"/>
        <end position="429"/>
    </location>
</feature>
<dbReference type="KEGG" id="dmp:FAK_35490"/>
<sequence length="667" mass="74571">MPQEHMTPEQMRQEIARLRESLRQAQLLAGAGPPDDPIPQEADFYTLAQTVSAAIFILQDDRFVYMNPAGEGLCGYTKEELAQLPFWQIIHPEFRQMVKERGQARLRGEEVPGRYEFKIVTKDGRERWANFTAVAITHQGRPAVLGTAFDITEHKDAQKEIKESRKRLADIINFLPDATFAIDRQGHVLVWNRAIEQMTKVKSQDILGKDDHEHALAFWDERRPILADLAMEWDQTYEDRYPFVQREGHTLITETFVPKIPENGAHLWAKATALFDSQNNIVGAIETVRDVTKRKAMEEALRASAAKHRALVQSLPVGMISVDPDFHITEINSQGEKILGYSQKEVLGRPCGEVLRAEVCHGQCPIRGALNRREPTGPIDTTFLAKDGARKAVRLRAAGLYDLEGNLVGGVEIFQDITELKAMERERANLVSMFAHDMKSPLVGIQGFALRLLKKAEDSTPEKQQKYLEIIRREAAQLEKIINDFLDFTRLETGNLKLNFSAVHLDKELLELLESFQARFDQAGVKLGMHGTENLPVIQADAANLRRAFTNLIDNALKYSQAGTQVRIEAETSDDTVTLRFMDQGAGITPEELPYIFDMFYRASSHGKQPGHGLGLAGVEAIVKGHGGQVLVSSEVGRGSVFSVVLPVSQPESDPAAPPPQPLRALV</sequence>
<dbReference type="Gene3D" id="3.30.565.10">
    <property type="entry name" value="Histidine kinase-like ATPase, C-terminal domain"/>
    <property type="match status" value="1"/>
</dbReference>
<dbReference type="GO" id="GO:0000156">
    <property type="term" value="F:phosphorelay response regulator activity"/>
    <property type="evidence" value="ECO:0007669"/>
    <property type="project" value="TreeGrafter"/>
</dbReference>
<feature type="domain" description="PAS" evidence="14">
    <location>
        <begin position="40"/>
        <end position="109"/>
    </location>
</feature>
<evidence type="ECO:0000256" key="12">
    <source>
        <dbReference type="ARBA" id="ARBA00023136"/>
    </source>
</evidence>
<dbReference type="NCBIfam" id="TIGR00229">
    <property type="entry name" value="sensory_box"/>
    <property type="match status" value="3"/>
</dbReference>
<dbReference type="CDD" id="cd00082">
    <property type="entry name" value="HisKA"/>
    <property type="match status" value="1"/>
</dbReference>
<accession>A0AAU9F2D0</accession>
<dbReference type="CDD" id="cd00130">
    <property type="entry name" value="PAS"/>
    <property type="match status" value="3"/>
</dbReference>
<dbReference type="GO" id="GO:0005524">
    <property type="term" value="F:ATP binding"/>
    <property type="evidence" value="ECO:0007669"/>
    <property type="project" value="UniProtKB-KW"/>
</dbReference>
<dbReference type="EMBL" id="AP028679">
    <property type="protein sequence ID" value="BEQ16483.1"/>
    <property type="molecule type" value="Genomic_DNA"/>
</dbReference>
<keyword evidence="11" id="KW-0902">Two-component regulatory system</keyword>
<dbReference type="SMART" id="SM00086">
    <property type="entry name" value="PAC"/>
    <property type="match status" value="2"/>
</dbReference>
<dbReference type="InterPro" id="IPR001610">
    <property type="entry name" value="PAC"/>
</dbReference>
<evidence type="ECO:0000256" key="4">
    <source>
        <dbReference type="ARBA" id="ARBA00022553"/>
    </source>
</evidence>
<organism evidence="16 17">
    <name type="scientific">Desulfoferula mesophila</name>
    <dbReference type="NCBI Taxonomy" id="3058419"/>
    <lineage>
        <taxon>Bacteria</taxon>
        <taxon>Pseudomonadati</taxon>
        <taxon>Thermodesulfobacteriota</taxon>
        <taxon>Desulfarculia</taxon>
        <taxon>Desulfarculales</taxon>
        <taxon>Desulfarculaceae</taxon>
        <taxon>Desulfoferula</taxon>
    </lineage>
</organism>
<dbReference type="InterPro" id="IPR035965">
    <property type="entry name" value="PAS-like_dom_sf"/>
</dbReference>
<dbReference type="InterPro" id="IPR005467">
    <property type="entry name" value="His_kinase_dom"/>
</dbReference>
<keyword evidence="17" id="KW-1185">Reference proteome</keyword>
<comment type="catalytic activity">
    <reaction evidence="1">
        <text>ATP + protein L-histidine = ADP + protein N-phospho-L-histidine.</text>
        <dbReference type="EC" id="2.7.13.3"/>
    </reaction>
</comment>
<keyword evidence="10" id="KW-1133">Transmembrane helix</keyword>
<keyword evidence="8" id="KW-0418">Kinase</keyword>
<feature type="domain" description="PAC" evidence="15">
    <location>
        <begin position="113"/>
        <end position="163"/>
    </location>
</feature>
<dbReference type="RefSeq" id="WP_338602359.1">
    <property type="nucleotide sequence ID" value="NZ_AP028679.1"/>
</dbReference>
<dbReference type="InterPro" id="IPR004358">
    <property type="entry name" value="Sig_transdc_His_kin-like_C"/>
</dbReference>
<evidence type="ECO:0000313" key="17">
    <source>
        <dbReference type="Proteomes" id="UP001366166"/>
    </source>
</evidence>
<evidence type="ECO:0000256" key="8">
    <source>
        <dbReference type="ARBA" id="ARBA00022777"/>
    </source>
</evidence>
<evidence type="ECO:0000256" key="9">
    <source>
        <dbReference type="ARBA" id="ARBA00022840"/>
    </source>
</evidence>
<dbReference type="Proteomes" id="UP001366166">
    <property type="component" value="Chromosome"/>
</dbReference>
<dbReference type="SUPFAM" id="SSF55874">
    <property type="entry name" value="ATPase domain of HSP90 chaperone/DNA topoisomerase II/histidine kinase"/>
    <property type="match status" value="1"/>
</dbReference>
<dbReference type="PROSITE" id="PS50109">
    <property type="entry name" value="HIS_KIN"/>
    <property type="match status" value="1"/>
</dbReference>
<dbReference type="InterPro" id="IPR013656">
    <property type="entry name" value="PAS_4"/>
</dbReference>
<evidence type="ECO:0000256" key="10">
    <source>
        <dbReference type="ARBA" id="ARBA00022989"/>
    </source>
</evidence>
<evidence type="ECO:0000313" key="16">
    <source>
        <dbReference type="EMBL" id="BEQ16483.1"/>
    </source>
</evidence>
<dbReference type="Pfam" id="PF08448">
    <property type="entry name" value="PAS_4"/>
    <property type="match status" value="1"/>
</dbReference>
<dbReference type="InterPro" id="IPR003661">
    <property type="entry name" value="HisK_dim/P_dom"/>
</dbReference>
<dbReference type="InterPro" id="IPR036890">
    <property type="entry name" value="HATPase_C_sf"/>
</dbReference>
<dbReference type="Gene3D" id="3.30.450.20">
    <property type="entry name" value="PAS domain"/>
    <property type="match status" value="3"/>
</dbReference>
<dbReference type="FunFam" id="3.30.565.10:FF:000006">
    <property type="entry name" value="Sensor histidine kinase WalK"/>
    <property type="match status" value="1"/>
</dbReference>
<evidence type="ECO:0000256" key="2">
    <source>
        <dbReference type="ARBA" id="ARBA00004141"/>
    </source>
</evidence>
<dbReference type="InterPro" id="IPR036097">
    <property type="entry name" value="HisK_dim/P_sf"/>
</dbReference>
<dbReference type="InterPro" id="IPR050351">
    <property type="entry name" value="BphY/WalK/GraS-like"/>
</dbReference>
<dbReference type="PRINTS" id="PR00344">
    <property type="entry name" value="BCTRLSENSOR"/>
</dbReference>
<dbReference type="GO" id="GO:0030295">
    <property type="term" value="F:protein kinase activator activity"/>
    <property type="evidence" value="ECO:0007669"/>
    <property type="project" value="TreeGrafter"/>
</dbReference>
<keyword evidence="12" id="KW-0472">Membrane</keyword>
<dbReference type="GO" id="GO:0007234">
    <property type="term" value="P:osmosensory signaling via phosphorelay pathway"/>
    <property type="evidence" value="ECO:0007669"/>
    <property type="project" value="TreeGrafter"/>
</dbReference>